<reference evidence="1 2" key="1">
    <citation type="journal article" date="2013" name="PLoS Genet.">
        <title>Comparative genome structure, secondary metabolite, and effector coding capacity across Cochliobolus pathogens.</title>
        <authorList>
            <person name="Condon B.J."/>
            <person name="Leng Y."/>
            <person name="Wu D."/>
            <person name="Bushley K.E."/>
            <person name="Ohm R.A."/>
            <person name="Otillar R."/>
            <person name="Martin J."/>
            <person name="Schackwitz W."/>
            <person name="Grimwood J."/>
            <person name="MohdZainudin N."/>
            <person name="Xue C."/>
            <person name="Wang R."/>
            <person name="Manning V.A."/>
            <person name="Dhillon B."/>
            <person name="Tu Z.J."/>
            <person name="Steffenson B.J."/>
            <person name="Salamov A."/>
            <person name="Sun H."/>
            <person name="Lowry S."/>
            <person name="LaButti K."/>
            <person name="Han J."/>
            <person name="Copeland A."/>
            <person name="Lindquist E."/>
            <person name="Barry K."/>
            <person name="Schmutz J."/>
            <person name="Baker S.E."/>
            <person name="Ciuffetti L.M."/>
            <person name="Grigoriev I.V."/>
            <person name="Zhong S."/>
            <person name="Turgeon B.G."/>
        </authorList>
    </citation>
    <scope>NUCLEOTIDE SEQUENCE [LARGE SCALE GENOMIC DNA]</scope>
    <source>
        <strain evidence="1 2">26-R-13</strain>
    </source>
</reference>
<protein>
    <submittedName>
        <fullName evidence="1">Uncharacterized protein</fullName>
    </submittedName>
</protein>
<dbReference type="HOGENOM" id="CLU_1864783_0_0_1"/>
<keyword evidence="2" id="KW-1185">Reference proteome</keyword>
<proteinExistence type="predicted"/>
<evidence type="ECO:0000313" key="1">
    <source>
        <dbReference type="EMBL" id="EUC28155.1"/>
    </source>
</evidence>
<gene>
    <name evidence="1" type="ORF">COCCADRAFT_109899</name>
</gene>
<dbReference type="GeneID" id="19143989"/>
<name>W6XS74_COCC2</name>
<dbReference type="EMBL" id="KI964838">
    <property type="protein sequence ID" value="EUC28155.1"/>
    <property type="molecule type" value="Genomic_DNA"/>
</dbReference>
<dbReference type="AlphaFoldDB" id="W6XS74"/>
<sequence>MFVYVVCLGVCQPPLRSIPVFFETSFPSFPRSSPLREWDKKRKERRRKEKTKLCMFGNGGKFAVVFIYQRRIRTRASGGRGRKGVMRILFCLQSGLALLLSPPLSLSRLLFLLWAIAGDEAKKGFLSCRTAHTKMKK</sequence>
<dbReference type="Proteomes" id="UP000053841">
    <property type="component" value="Unassembled WGS sequence"/>
</dbReference>
<organism evidence="1 2">
    <name type="scientific">Cochliobolus carbonum (strain 26-R-13)</name>
    <name type="common">Maize leaf spot fungus</name>
    <name type="synonym">Bipolaris zeicola</name>
    <dbReference type="NCBI Taxonomy" id="930089"/>
    <lineage>
        <taxon>Eukaryota</taxon>
        <taxon>Fungi</taxon>
        <taxon>Dikarya</taxon>
        <taxon>Ascomycota</taxon>
        <taxon>Pezizomycotina</taxon>
        <taxon>Dothideomycetes</taxon>
        <taxon>Pleosporomycetidae</taxon>
        <taxon>Pleosporales</taxon>
        <taxon>Pleosporineae</taxon>
        <taxon>Pleosporaceae</taxon>
        <taxon>Bipolaris</taxon>
    </lineage>
</organism>
<accession>W6XS74</accession>
<evidence type="ECO:0000313" key="2">
    <source>
        <dbReference type="Proteomes" id="UP000053841"/>
    </source>
</evidence>
<dbReference type="RefSeq" id="XP_007717545.1">
    <property type="nucleotide sequence ID" value="XM_007719355.1"/>
</dbReference>
<dbReference type="KEGG" id="bze:COCCADRAFT_109899"/>